<organism evidence="8 9">
    <name type="scientific">Candidatus Rikenella faecigallinarum</name>
    <dbReference type="NCBI Taxonomy" id="2838745"/>
    <lineage>
        <taxon>Bacteria</taxon>
        <taxon>Pseudomonadati</taxon>
        <taxon>Bacteroidota</taxon>
        <taxon>Bacteroidia</taxon>
        <taxon>Bacteroidales</taxon>
        <taxon>Rikenellaceae</taxon>
        <taxon>Rikenella</taxon>
    </lineage>
</organism>
<protein>
    <submittedName>
        <fullName evidence="8">Insulinase family protein</fullName>
    </submittedName>
</protein>
<name>A0A9D1TYF2_9BACT</name>
<dbReference type="AlphaFoldDB" id="A0A9D1TYF2"/>
<keyword evidence="4" id="KW-0862">Zinc</keyword>
<evidence type="ECO:0000313" key="9">
    <source>
        <dbReference type="Proteomes" id="UP000823926"/>
    </source>
</evidence>
<dbReference type="SUPFAM" id="SSF63411">
    <property type="entry name" value="LuxS/MPP-like metallohydrolase"/>
    <property type="match status" value="2"/>
</dbReference>
<dbReference type="Proteomes" id="UP000823926">
    <property type="component" value="Unassembled WGS sequence"/>
</dbReference>
<evidence type="ECO:0000256" key="5">
    <source>
        <dbReference type="ARBA" id="ARBA00023049"/>
    </source>
</evidence>
<accession>A0A9D1TYF2</accession>
<comment type="caution">
    <text evidence="8">The sequence shown here is derived from an EMBL/GenBank/DDBJ whole genome shotgun (WGS) entry which is preliminary data.</text>
</comment>
<keyword evidence="5" id="KW-0482">Metalloprotease</keyword>
<dbReference type="InterPro" id="IPR011765">
    <property type="entry name" value="Pept_M16_N"/>
</dbReference>
<evidence type="ECO:0000256" key="3">
    <source>
        <dbReference type="ARBA" id="ARBA00022801"/>
    </source>
</evidence>
<evidence type="ECO:0000259" key="7">
    <source>
        <dbReference type="Pfam" id="PF05193"/>
    </source>
</evidence>
<sequence length="422" mass="48168">MIDFQKKTLSNGLTVIVHEDTSTPMAAVNVLYRVGARNEDYDHTGFAHLFEHLMFGGSVNIPSYDEPVQLAGGENNAFTNNDYTNYYLALPKENLETALWLESDRMLSLAFNEHSLDVQRKVVVEEFAQRYLNQPYGDIWLLLRPLAYERHPYRWATIGRDIEHIRQASMEQVRAFFDRYYKPNNAILSIAGDLRAERVFEWVEKWFGDIPAGRPVQDDIPQEPEQTAPRRLEVHRPVPASVIYIAFHTGPRRSREVTVCDVISDLLSNGTSSRLYQRLVKESPLFSNVNAYISGDVDPGLFIVTGHVMPDVPLDEAEQALWQELERMKNETVGEYELEKVKNKFEANNVFGEINVLNKAMNLAYFEMLGDAAWINSEVEEHNSVTTDEIRSTAQRIFRPENSSTLRYVADPSAAPTASDEA</sequence>
<reference evidence="8" key="2">
    <citation type="submission" date="2021-04" db="EMBL/GenBank/DDBJ databases">
        <authorList>
            <person name="Gilroy R."/>
        </authorList>
    </citation>
    <scope>NUCLEOTIDE SEQUENCE</scope>
    <source>
        <strain evidence="8">ChiBcec15-1070</strain>
    </source>
</reference>
<dbReference type="InterPro" id="IPR007863">
    <property type="entry name" value="Peptidase_M16_C"/>
</dbReference>
<dbReference type="InterPro" id="IPR011249">
    <property type="entry name" value="Metalloenz_LuxS/M16"/>
</dbReference>
<dbReference type="PANTHER" id="PTHR43690">
    <property type="entry name" value="NARDILYSIN"/>
    <property type="match status" value="1"/>
</dbReference>
<dbReference type="GO" id="GO:0008237">
    <property type="term" value="F:metallopeptidase activity"/>
    <property type="evidence" value="ECO:0007669"/>
    <property type="project" value="UniProtKB-KW"/>
</dbReference>
<dbReference type="Pfam" id="PF00675">
    <property type="entry name" value="Peptidase_M16"/>
    <property type="match status" value="1"/>
</dbReference>
<comment type="similarity">
    <text evidence="1">Belongs to the peptidase M16 family.</text>
</comment>
<feature type="domain" description="Peptidase M16 N-terminal" evidence="6">
    <location>
        <begin position="15"/>
        <end position="128"/>
    </location>
</feature>
<keyword evidence="2" id="KW-0645">Protease</keyword>
<evidence type="ECO:0000256" key="1">
    <source>
        <dbReference type="ARBA" id="ARBA00007261"/>
    </source>
</evidence>
<dbReference type="GO" id="GO:0006508">
    <property type="term" value="P:proteolysis"/>
    <property type="evidence" value="ECO:0007669"/>
    <property type="project" value="UniProtKB-KW"/>
</dbReference>
<dbReference type="Pfam" id="PF05193">
    <property type="entry name" value="Peptidase_M16_C"/>
    <property type="match status" value="1"/>
</dbReference>
<evidence type="ECO:0000256" key="2">
    <source>
        <dbReference type="ARBA" id="ARBA00022670"/>
    </source>
</evidence>
<dbReference type="InterPro" id="IPR050626">
    <property type="entry name" value="Peptidase_M16"/>
</dbReference>
<gene>
    <name evidence="8" type="ORF">H9888_07435</name>
</gene>
<reference evidence="8" key="1">
    <citation type="journal article" date="2021" name="PeerJ">
        <title>Extensive microbial diversity within the chicken gut microbiome revealed by metagenomics and culture.</title>
        <authorList>
            <person name="Gilroy R."/>
            <person name="Ravi A."/>
            <person name="Getino M."/>
            <person name="Pursley I."/>
            <person name="Horton D.L."/>
            <person name="Alikhan N.F."/>
            <person name="Baker D."/>
            <person name="Gharbi K."/>
            <person name="Hall N."/>
            <person name="Watson M."/>
            <person name="Adriaenssens E.M."/>
            <person name="Foster-Nyarko E."/>
            <person name="Jarju S."/>
            <person name="Secka A."/>
            <person name="Antonio M."/>
            <person name="Oren A."/>
            <person name="Chaudhuri R.R."/>
            <person name="La Ragione R."/>
            <person name="Hildebrand F."/>
            <person name="Pallen M.J."/>
        </authorList>
    </citation>
    <scope>NUCLEOTIDE SEQUENCE</scope>
    <source>
        <strain evidence="8">ChiBcec15-1070</strain>
    </source>
</reference>
<keyword evidence="3" id="KW-0378">Hydrolase</keyword>
<feature type="domain" description="Peptidase M16 C-terminal" evidence="7">
    <location>
        <begin position="169"/>
        <end position="344"/>
    </location>
</feature>
<evidence type="ECO:0000313" key="8">
    <source>
        <dbReference type="EMBL" id="HIW11311.1"/>
    </source>
</evidence>
<dbReference type="PANTHER" id="PTHR43690:SF17">
    <property type="entry name" value="PROTEIN YHJJ"/>
    <property type="match status" value="1"/>
</dbReference>
<dbReference type="EMBL" id="DXHL01000033">
    <property type="protein sequence ID" value="HIW11311.1"/>
    <property type="molecule type" value="Genomic_DNA"/>
</dbReference>
<evidence type="ECO:0000256" key="4">
    <source>
        <dbReference type="ARBA" id="ARBA00022833"/>
    </source>
</evidence>
<dbReference type="GO" id="GO:0046872">
    <property type="term" value="F:metal ion binding"/>
    <property type="evidence" value="ECO:0007669"/>
    <property type="project" value="InterPro"/>
</dbReference>
<dbReference type="Gene3D" id="3.30.830.10">
    <property type="entry name" value="Metalloenzyme, LuxS/M16 peptidase-like"/>
    <property type="match status" value="2"/>
</dbReference>
<evidence type="ECO:0000259" key="6">
    <source>
        <dbReference type="Pfam" id="PF00675"/>
    </source>
</evidence>
<proteinExistence type="inferred from homology"/>